<evidence type="ECO:0000256" key="3">
    <source>
        <dbReference type="ARBA" id="ARBA00023002"/>
    </source>
</evidence>
<dbReference type="AlphaFoldDB" id="A0A657Q0Z3"/>
<dbReference type="SUPFAM" id="SSF55469">
    <property type="entry name" value="FMN-dependent nitroreductase-like"/>
    <property type="match status" value="1"/>
</dbReference>
<evidence type="ECO:0000313" key="6">
    <source>
        <dbReference type="Proteomes" id="UP000250928"/>
    </source>
</evidence>
<dbReference type="CDD" id="cd02149">
    <property type="entry name" value="NfsB-like"/>
    <property type="match status" value="1"/>
</dbReference>
<evidence type="ECO:0000256" key="1">
    <source>
        <dbReference type="ARBA" id="ARBA00007118"/>
    </source>
</evidence>
<dbReference type="InterPro" id="IPR033878">
    <property type="entry name" value="NfsB-like"/>
</dbReference>
<dbReference type="PANTHER" id="PTHR43673">
    <property type="entry name" value="NAD(P)H NITROREDUCTASE YDGI-RELATED"/>
    <property type="match status" value="1"/>
</dbReference>
<dbReference type="Gene3D" id="3.40.109.10">
    <property type="entry name" value="NADH Oxidase"/>
    <property type="match status" value="1"/>
</dbReference>
<evidence type="ECO:0000256" key="2">
    <source>
        <dbReference type="ARBA" id="ARBA00022857"/>
    </source>
</evidence>
<comment type="caution">
    <text evidence="5">The sequence shown here is derived from an EMBL/GenBank/DDBJ whole genome shotgun (WGS) entry which is preliminary data.</text>
</comment>
<feature type="domain" description="Nitroreductase" evidence="4">
    <location>
        <begin position="9"/>
        <end position="193"/>
    </location>
</feature>
<dbReference type="InterPro" id="IPR029479">
    <property type="entry name" value="Nitroreductase"/>
</dbReference>
<gene>
    <name evidence="5" type="ORF">C3L24_08675</name>
</gene>
<keyword evidence="3" id="KW-0560">Oxidoreductase</keyword>
<evidence type="ECO:0000259" key="4">
    <source>
        <dbReference type="Pfam" id="PF00881"/>
    </source>
</evidence>
<accession>A0A657Q0Z3</accession>
<dbReference type="EMBL" id="PQCO01000210">
    <property type="protein sequence ID" value="PUE00949.1"/>
    <property type="molecule type" value="Genomic_DNA"/>
</dbReference>
<evidence type="ECO:0000313" key="5">
    <source>
        <dbReference type="EMBL" id="PUE00949.1"/>
    </source>
</evidence>
<dbReference type="Proteomes" id="UP000250928">
    <property type="component" value="Unassembled WGS sequence"/>
</dbReference>
<name>A0A657Q0Z3_9GAMM</name>
<organism evidence="5 6">
    <name type="scientific">Candidatus Sedimenticola endophacoides</name>
    <dbReference type="NCBI Taxonomy" id="2548426"/>
    <lineage>
        <taxon>Bacteria</taxon>
        <taxon>Pseudomonadati</taxon>
        <taxon>Pseudomonadota</taxon>
        <taxon>Gammaproteobacteria</taxon>
        <taxon>Chromatiales</taxon>
        <taxon>Sedimenticolaceae</taxon>
        <taxon>Sedimenticola</taxon>
    </lineage>
</organism>
<keyword evidence="2" id="KW-0521">NADP</keyword>
<sequence length="217" mass="23926">MNLSTLAISRYATKAYDPARRVPEALMEQLRVLLRHAPSSVNSQPWHFIIAASDAAKARIASATTGPYAANEPRVLNASHVVVFCTHTDLDDAHLERVLDQEERDGRFPGEEARAAQAKGRGYYVNMHRNELRDTRCWMEKQVYIALGTLLFGAAALEIDATPIEGFDPVLLDQALELEARGLRPVVMAALGYHGADDFNAGLPKSRLPEASLFTTL</sequence>
<comment type="similarity">
    <text evidence="1">Belongs to the nitroreductase family.</text>
</comment>
<dbReference type="InterPro" id="IPR000415">
    <property type="entry name" value="Nitroreductase-like"/>
</dbReference>
<dbReference type="PANTHER" id="PTHR43673:SF10">
    <property type="entry name" value="NADH DEHYDROGENASE_NAD(P)H NITROREDUCTASE XCC3605-RELATED"/>
    <property type="match status" value="1"/>
</dbReference>
<dbReference type="Pfam" id="PF00881">
    <property type="entry name" value="Nitroreductase"/>
    <property type="match status" value="1"/>
</dbReference>
<proteinExistence type="inferred from homology"/>
<dbReference type="NCBIfam" id="NF008275">
    <property type="entry name" value="PRK11053.1"/>
    <property type="match status" value="1"/>
</dbReference>
<protein>
    <submittedName>
        <fullName evidence="5">Oxygen-insensitive NAD(P)H nitroreductase</fullName>
    </submittedName>
</protein>
<dbReference type="GO" id="GO:0016491">
    <property type="term" value="F:oxidoreductase activity"/>
    <property type="evidence" value="ECO:0007669"/>
    <property type="project" value="UniProtKB-KW"/>
</dbReference>
<reference evidence="5 6" key="1">
    <citation type="submission" date="2018-01" db="EMBL/GenBank/DDBJ databases">
        <title>Novel co-symbiosis in the lucinid bivalve Phacoides pectinatus.</title>
        <authorList>
            <person name="Lim S.J."/>
            <person name="Davis B.G."/>
            <person name="Gill D.E."/>
            <person name="Engel A.S."/>
            <person name="Anderson L.C."/>
            <person name="Campbell B.J."/>
        </authorList>
    </citation>
    <scope>NUCLEOTIDE SEQUENCE [LARGE SCALE GENOMIC DNA]</scope>
    <source>
        <strain evidence="5">N3_P5</strain>
    </source>
</reference>